<dbReference type="GO" id="GO:0052621">
    <property type="term" value="F:diguanylate cyclase activity"/>
    <property type="evidence" value="ECO:0007669"/>
    <property type="project" value="UniProtKB-EC"/>
</dbReference>
<dbReference type="Gene3D" id="1.10.8.500">
    <property type="entry name" value="HAMP domain in histidine kinase"/>
    <property type="match status" value="1"/>
</dbReference>
<dbReference type="InterPro" id="IPR003660">
    <property type="entry name" value="HAMP_dom"/>
</dbReference>
<evidence type="ECO:0000313" key="4">
    <source>
        <dbReference type="Proteomes" id="UP000515733"/>
    </source>
</evidence>
<dbReference type="PROSITE" id="PS50112">
    <property type="entry name" value="PAS"/>
    <property type="match status" value="1"/>
</dbReference>
<dbReference type="InterPro" id="IPR043128">
    <property type="entry name" value="Rev_trsase/Diguanyl_cyclase"/>
</dbReference>
<dbReference type="AlphaFoldDB" id="A0A6S6XTB9"/>
<name>A0A6S6XTB9_9PROT</name>
<dbReference type="PROSITE" id="PS50885">
    <property type="entry name" value="HAMP"/>
    <property type="match status" value="1"/>
</dbReference>
<dbReference type="Gene3D" id="3.30.70.270">
    <property type="match status" value="1"/>
</dbReference>
<evidence type="ECO:0000256" key="2">
    <source>
        <dbReference type="ARBA" id="ARBA00034247"/>
    </source>
</evidence>
<dbReference type="PANTHER" id="PTHR45138">
    <property type="entry name" value="REGULATORY COMPONENTS OF SENSORY TRANSDUCTION SYSTEM"/>
    <property type="match status" value="1"/>
</dbReference>
<dbReference type="CDD" id="cd06225">
    <property type="entry name" value="HAMP"/>
    <property type="match status" value="1"/>
</dbReference>
<dbReference type="InterPro" id="IPR029787">
    <property type="entry name" value="Nucleotide_cyclase"/>
</dbReference>
<dbReference type="SMART" id="SM00304">
    <property type="entry name" value="HAMP"/>
    <property type="match status" value="1"/>
</dbReference>
<dbReference type="GO" id="GO:0007165">
    <property type="term" value="P:signal transduction"/>
    <property type="evidence" value="ECO:0007669"/>
    <property type="project" value="InterPro"/>
</dbReference>
<dbReference type="Pfam" id="PF00990">
    <property type="entry name" value="GGDEF"/>
    <property type="match status" value="1"/>
</dbReference>
<dbReference type="InterPro" id="IPR050469">
    <property type="entry name" value="Diguanylate_Cyclase"/>
</dbReference>
<dbReference type="Gene3D" id="3.30.450.290">
    <property type="match status" value="1"/>
</dbReference>
<dbReference type="CDD" id="cd01949">
    <property type="entry name" value="GGDEF"/>
    <property type="match status" value="1"/>
</dbReference>
<dbReference type="GO" id="GO:1902201">
    <property type="term" value="P:negative regulation of bacterial-type flagellum-dependent cell motility"/>
    <property type="evidence" value="ECO:0007669"/>
    <property type="project" value="TreeGrafter"/>
</dbReference>
<evidence type="ECO:0000313" key="3">
    <source>
        <dbReference type="EMBL" id="CAB1367403.1"/>
    </source>
</evidence>
<dbReference type="PROSITE" id="PS50887">
    <property type="entry name" value="GGDEF"/>
    <property type="match status" value="1"/>
</dbReference>
<accession>A0A6S6XTB9</accession>
<dbReference type="SUPFAM" id="SSF55073">
    <property type="entry name" value="Nucleotide cyclase"/>
    <property type="match status" value="1"/>
</dbReference>
<dbReference type="EC" id="2.7.7.65" evidence="1"/>
<dbReference type="RefSeq" id="WP_145770115.1">
    <property type="nucleotide sequence ID" value="NZ_LR778301.1"/>
</dbReference>
<gene>
    <name evidence="3" type="ORF">DENOEST_0231</name>
</gene>
<dbReference type="InterPro" id="IPR000160">
    <property type="entry name" value="GGDEF_dom"/>
</dbReference>
<dbReference type="NCBIfam" id="TIGR00254">
    <property type="entry name" value="GGDEF"/>
    <property type="match status" value="1"/>
</dbReference>
<dbReference type="Pfam" id="PF13426">
    <property type="entry name" value="PAS_9"/>
    <property type="match status" value="1"/>
</dbReference>
<dbReference type="SMART" id="SM00267">
    <property type="entry name" value="GGDEF"/>
    <property type="match status" value="1"/>
</dbReference>
<dbReference type="SUPFAM" id="SSF55785">
    <property type="entry name" value="PYP-like sensor domain (PAS domain)"/>
    <property type="match status" value="1"/>
</dbReference>
<dbReference type="Proteomes" id="UP000515733">
    <property type="component" value="Chromosome"/>
</dbReference>
<comment type="catalytic activity">
    <reaction evidence="2">
        <text>2 GTP = 3',3'-c-di-GMP + 2 diphosphate</text>
        <dbReference type="Rhea" id="RHEA:24898"/>
        <dbReference type="ChEBI" id="CHEBI:33019"/>
        <dbReference type="ChEBI" id="CHEBI:37565"/>
        <dbReference type="ChEBI" id="CHEBI:58805"/>
        <dbReference type="EC" id="2.7.7.65"/>
    </reaction>
</comment>
<protein>
    <recommendedName>
        <fullName evidence="1">diguanylate cyclase</fullName>
        <ecNumber evidence="1">2.7.7.65</ecNumber>
    </recommendedName>
</protein>
<dbReference type="GO" id="GO:0005886">
    <property type="term" value="C:plasma membrane"/>
    <property type="evidence" value="ECO:0007669"/>
    <property type="project" value="TreeGrafter"/>
</dbReference>
<evidence type="ECO:0000256" key="1">
    <source>
        <dbReference type="ARBA" id="ARBA00012528"/>
    </source>
</evidence>
<dbReference type="NCBIfam" id="TIGR00229">
    <property type="entry name" value="sensory_box"/>
    <property type="match status" value="1"/>
</dbReference>
<dbReference type="PANTHER" id="PTHR45138:SF9">
    <property type="entry name" value="DIGUANYLATE CYCLASE DGCM-RELATED"/>
    <property type="match status" value="1"/>
</dbReference>
<dbReference type="Pfam" id="PF00672">
    <property type="entry name" value="HAMP"/>
    <property type="match status" value="1"/>
</dbReference>
<dbReference type="OrthoDB" id="9803824at2"/>
<dbReference type="Gene3D" id="3.30.450.20">
    <property type="entry name" value="PAS domain"/>
    <property type="match status" value="1"/>
</dbReference>
<dbReference type="FunFam" id="3.30.70.270:FF:000001">
    <property type="entry name" value="Diguanylate cyclase domain protein"/>
    <property type="match status" value="1"/>
</dbReference>
<sequence>MIKGLRIRYKIMLVVGLAVTIGLVATAYFYTQRQEQAVLAQNERTMQKLTESVSQGLQSVMLHGSADIASAYAERLKGVPEISDFRILRANGDEAFRDNKTINEVNGRRGEEAFMPRETEVRIPVLAADDPRLARVLQEKQPLPFYTFDTKGVKELTFLAPIENQSKCYKCHGRARPVRGVLKLTTSLSTVERDVLKVRHDSLIVLGLALMGTMLLTGYTMGRTVVAPIEAVTDAMSRVSGGALEQRVPIHGNDELGHMAMSFNQMTSELQDTYQGLQAEQDKLTTIIFGAGEGIVVTDSDGAIVLVNPAAERLIQKSRERIIKEGFDDLLDDPVSMRRWLADRENRGPISVLYKAQVLNVYVSTIHVEDGHVVGSACLLRDVTEEKRLEEELRRLSTTDGLTGLFNRRYLDDTLRREFERSRRTGAPLSVVMFDVDHFKKFNDTHGHDQGDRVLRAVATCLREALRKYDSPCRYGGEEFVGILPDTTMEAALAVAERLRQDVETMRVDGLQVTISLGVAGLPRLAAGSAEELIELADAALYQSKHQGRNRTTLATLSKGDAP</sequence>
<dbReference type="InterPro" id="IPR035965">
    <property type="entry name" value="PAS-like_dom_sf"/>
</dbReference>
<dbReference type="SUPFAM" id="SSF158472">
    <property type="entry name" value="HAMP domain-like"/>
    <property type="match status" value="1"/>
</dbReference>
<dbReference type="CDD" id="cd00130">
    <property type="entry name" value="PAS"/>
    <property type="match status" value="1"/>
</dbReference>
<dbReference type="SMART" id="SM00091">
    <property type="entry name" value="PAS"/>
    <property type="match status" value="1"/>
</dbReference>
<dbReference type="KEGG" id="doe:DENOEST_0231"/>
<organism evidence="3 4">
    <name type="scientific">Denitratisoma oestradiolicum</name>
    <dbReference type="NCBI Taxonomy" id="311182"/>
    <lineage>
        <taxon>Bacteria</taxon>
        <taxon>Pseudomonadati</taxon>
        <taxon>Pseudomonadota</taxon>
        <taxon>Betaproteobacteria</taxon>
        <taxon>Nitrosomonadales</taxon>
        <taxon>Sterolibacteriaceae</taxon>
        <taxon>Denitratisoma</taxon>
    </lineage>
</organism>
<dbReference type="InterPro" id="IPR000014">
    <property type="entry name" value="PAS"/>
</dbReference>
<proteinExistence type="predicted"/>
<reference evidence="3 4" key="1">
    <citation type="submission" date="2020-03" db="EMBL/GenBank/DDBJ databases">
        <authorList>
            <consortium name="Genoscope - CEA"/>
            <person name="William W."/>
        </authorList>
    </citation>
    <scope>NUCLEOTIDE SEQUENCE [LARGE SCALE GENOMIC DNA]</scope>
    <source>
        <strain evidence="4">DSM 16959</strain>
    </source>
</reference>
<dbReference type="EMBL" id="LR778301">
    <property type="protein sequence ID" value="CAB1367403.1"/>
    <property type="molecule type" value="Genomic_DNA"/>
</dbReference>
<dbReference type="GO" id="GO:0043709">
    <property type="term" value="P:cell adhesion involved in single-species biofilm formation"/>
    <property type="evidence" value="ECO:0007669"/>
    <property type="project" value="TreeGrafter"/>
</dbReference>
<keyword evidence="4" id="KW-1185">Reference proteome</keyword>